<evidence type="ECO:0000256" key="5">
    <source>
        <dbReference type="ARBA" id="ARBA00023136"/>
    </source>
</evidence>
<comment type="caution">
    <text evidence="8">The sequence shown here is derived from an EMBL/GenBank/DDBJ whole genome shotgun (WGS) entry which is preliminary data.</text>
</comment>
<dbReference type="PANTHER" id="PTHR38459">
    <property type="entry name" value="PROPHAGE BACTOPRENOL-LINKED GLUCOSE TRANSLOCASE HOMOLOG"/>
    <property type="match status" value="1"/>
</dbReference>
<protein>
    <submittedName>
        <fullName evidence="8">GtrA family protein</fullName>
    </submittedName>
</protein>
<feature type="transmembrane region" description="Helical" evidence="6">
    <location>
        <begin position="18"/>
        <end position="39"/>
    </location>
</feature>
<dbReference type="PANTHER" id="PTHR38459:SF1">
    <property type="entry name" value="PROPHAGE BACTOPRENOL-LINKED GLUCOSE TRANSLOCASE HOMOLOG"/>
    <property type="match status" value="1"/>
</dbReference>
<keyword evidence="5 6" id="KW-0472">Membrane</keyword>
<gene>
    <name evidence="8" type="ORF">C1I63_11065</name>
</gene>
<evidence type="ECO:0000313" key="9">
    <source>
        <dbReference type="Proteomes" id="UP000241085"/>
    </source>
</evidence>
<comment type="subcellular location">
    <subcellularLocation>
        <location evidence="1">Membrane</location>
        <topology evidence="1">Multi-pass membrane protein</topology>
    </subcellularLocation>
</comment>
<evidence type="ECO:0000313" key="8">
    <source>
        <dbReference type="EMBL" id="PTL73335.1"/>
    </source>
</evidence>
<keyword evidence="4 6" id="KW-1133">Transmembrane helix</keyword>
<evidence type="ECO:0000256" key="3">
    <source>
        <dbReference type="ARBA" id="ARBA00022692"/>
    </source>
</evidence>
<name>A0A2T4UUZ0_9MICO</name>
<evidence type="ECO:0000256" key="4">
    <source>
        <dbReference type="ARBA" id="ARBA00022989"/>
    </source>
</evidence>
<evidence type="ECO:0000256" key="1">
    <source>
        <dbReference type="ARBA" id="ARBA00004141"/>
    </source>
</evidence>
<dbReference type="Proteomes" id="UP000241085">
    <property type="component" value="Unassembled WGS sequence"/>
</dbReference>
<reference evidence="8 9" key="1">
    <citation type="submission" date="2018-03" db="EMBL/GenBank/DDBJ databases">
        <title>Bacteriophage NCPPB3778 and a type I-E CRISPR drive the evolution of the US Biological Select Agent, Rathayibacter toxicus.</title>
        <authorList>
            <person name="Davis E.W.II."/>
            <person name="Tabima J.F."/>
            <person name="Weisberg A.J."/>
            <person name="Dantas Lopes L."/>
            <person name="Wiseman M.S."/>
            <person name="Wiseman M.S."/>
            <person name="Pupko T."/>
            <person name="Belcher M.S."/>
            <person name="Sechler A.J."/>
            <person name="Tancos M.A."/>
            <person name="Schroeder B.K."/>
            <person name="Murray T.D."/>
            <person name="Luster D.G."/>
            <person name="Schneider W.L."/>
            <person name="Rogers E."/>
            <person name="Andreote F.D."/>
            <person name="Grunwald N.J."/>
            <person name="Putnam M.L."/>
            <person name="Chang J.H."/>
        </authorList>
    </citation>
    <scope>NUCLEOTIDE SEQUENCE [LARGE SCALE GENOMIC DNA]</scope>
    <source>
        <strain evidence="8 9">DSM 15933</strain>
    </source>
</reference>
<keyword evidence="3 6" id="KW-0812">Transmembrane</keyword>
<organism evidence="8 9">
    <name type="scientific">Rathayibacter caricis DSM 15933</name>
    <dbReference type="NCBI Taxonomy" id="1328867"/>
    <lineage>
        <taxon>Bacteria</taxon>
        <taxon>Bacillati</taxon>
        <taxon>Actinomycetota</taxon>
        <taxon>Actinomycetes</taxon>
        <taxon>Micrococcales</taxon>
        <taxon>Microbacteriaceae</taxon>
        <taxon>Rathayibacter</taxon>
    </lineage>
</organism>
<dbReference type="EMBL" id="PZPL01000001">
    <property type="protein sequence ID" value="PTL73335.1"/>
    <property type="molecule type" value="Genomic_DNA"/>
</dbReference>
<dbReference type="InterPro" id="IPR007267">
    <property type="entry name" value="GtrA_DPMS_TM"/>
</dbReference>
<dbReference type="GO" id="GO:0005886">
    <property type="term" value="C:plasma membrane"/>
    <property type="evidence" value="ECO:0007669"/>
    <property type="project" value="TreeGrafter"/>
</dbReference>
<dbReference type="GO" id="GO:0000271">
    <property type="term" value="P:polysaccharide biosynthetic process"/>
    <property type="evidence" value="ECO:0007669"/>
    <property type="project" value="InterPro"/>
</dbReference>
<keyword evidence="9" id="KW-1185">Reference proteome</keyword>
<feature type="transmembrane region" description="Helical" evidence="6">
    <location>
        <begin position="78"/>
        <end position="101"/>
    </location>
</feature>
<evidence type="ECO:0000256" key="2">
    <source>
        <dbReference type="ARBA" id="ARBA00009399"/>
    </source>
</evidence>
<comment type="similarity">
    <text evidence="2">Belongs to the GtrA family.</text>
</comment>
<dbReference type="AlphaFoldDB" id="A0A2T4UUZ0"/>
<proteinExistence type="inferred from homology"/>
<feature type="domain" description="GtrA/DPMS transmembrane" evidence="7">
    <location>
        <begin position="17"/>
        <end position="151"/>
    </location>
</feature>
<evidence type="ECO:0000256" key="6">
    <source>
        <dbReference type="SAM" id="Phobius"/>
    </source>
</evidence>
<evidence type="ECO:0000259" key="7">
    <source>
        <dbReference type="Pfam" id="PF04138"/>
    </source>
</evidence>
<sequence length="181" mass="19029">MASRAGSSGWRDSQTVRFLAAGSLNTVLDFAILNALTLLVGLPALAANVASVTVGISISYVLNHFFVFRQRGRPSAAAFGVFFLVTGVSSLLLQSLVIYGFEVFFGTTFGHSLLFLPSSGQNAVLAINAAKAAAVLVGLIWNFCMYKFVVFRRPGEPELPLIDTASGAAVAAGTAPLDVVR</sequence>
<feature type="transmembrane region" description="Helical" evidence="6">
    <location>
        <begin position="45"/>
        <end position="66"/>
    </location>
</feature>
<dbReference type="Pfam" id="PF04138">
    <property type="entry name" value="GtrA_DPMS_TM"/>
    <property type="match status" value="1"/>
</dbReference>
<dbReference type="InterPro" id="IPR051401">
    <property type="entry name" value="GtrA_CellWall_Glycosyl"/>
</dbReference>
<feature type="transmembrane region" description="Helical" evidence="6">
    <location>
        <begin position="121"/>
        <end position="144"/>
    </location>
</feature>
<accession>A0A2T4UUZ0</accession>